<dbReference type="InterPro" id="IPR051251">
    <property type="entry name" value="STK_FNIP-Repeat"/>
</dbReference>
<accession>A0A8J4PKJ1</accession>
<evidence type="ECO:0000313" key="2">
    <source>
        <dbReference type="EMBL" id="KAF2068538.1"/>
    </source>
</evidence>
<gene>
    <name evidence="2" type="ORF">CYY_010136</name>
</gene>
<sequence>MRTAVFVTKALVPQPCTSHTIDNNRVVLVVGPDIDKFSWADVVLVNQQKTIDTLVIQFSRQYRPNQDDVIIKKVILNLPPEITTIKMILESGIVLYQRIKEIISVGSPFINRNVLCDNVDNNRFVHWKMSDEYNSFYNITIQDDNTEYVLEYLKTIQSYKKKSNNNNHSIDNNSNNNNIIRKDLVFNVYNGNSSNILPIVDMLRNHIQSMKIFKSEEIKEVKEKQKEYKESEKDQEESGLVEHFSWRKSKLPKAGIIPNGIKKITFFNCQDPIPVGVIPDSVVYIKFKRLSICLSQISFPPNLKFLSIDKFNQFLIGQVLPPTLSHLRVTLYDNTYAHNYLSFKGTLPRNLSHLKIKKEFSHIYFDPPLLVPSNIKNLEIQENGNSDIQFVDPDEYHCNPITKDSLECLHSLKSITLNGDFATPNFFPNDLQSLDISVLPTFDINLIPTTLTSLICGSQDQIPSHVKLNYLKYRITGKKTMVFKVNDRSITRDNIPLHLDRNTNQFVPKPTIPIDELEWNEDSEDSKDEFKNIIPDSIIRKVKSNLPVYIPSSVEIYESNCLPINYPNSLETIILTGIGTKDIHFDAIPPTVKNLLFETDNEFLNKYSNENGLLKDKNSLYQIDYNYKNSIKESINSNNNFIGNDLYFYIWRNKYLHTKINQLLQPKLIEFTIEREGTSQNPRYHFKNQDNQQVHNLKFKSEDIASIPNGVSYYSVRNRAYGAKLLESLPSSVTKLRLSASNIDSITLPNIKHFIVDKSLNFKEFLMPSLETLEIKRPLDLRDLLKKSTVKRVILKPGFFENGQKSKGFYREILKYLNENNLLTDGRYEIYKAGGPIPPSTIVLVWNKNQMIPHNIIPHGVKRIIFGRTFNQAILFDTIPSSVTEINFGQKFNQLSNIFLPQSVKYISLYFKSCSPLVHTNYKQVTWPPNLIHLKIKDYEGSLYFNPIAFLPKSIKYLWINQHRFKQDMDNKTSFFKIKSIYSNGNINNTAEKMISSINNYIDDKLKDAPMVDVFTSTSSRDSSKPISFPNIKSITFKNNFNQAIPEGLISSSCPAISKLIFPKASKFNQQLFVVPPTVQHLELGSEFNQELKSFMIPASLTKLYLSKSFNQPIPIGILPNGLKVLDLGSSFDQFISIGTIPDTVEE</sequence>
<feature type="non-terminal residue" evidence="2">
    <location>
        <position position="1147"/>
    </location>
</feature>
<dbReference type="EMBL" id="AJWJ01000940">
    <property type="protein sequence ID" value="KAF2068538.1"/>
    <property type="molecule type" value="Genomic_DNA"/>
</dbReference>
<organism evidence="2 3">
    <name type="scientific">Polysphondylium violaceum</name>
    <dbReference type="NCBI Taxonomy" id="133409"/>
    <lineage>
        <taxon>Eukaryota</taxon>
        <taxon>Amoebozoa</taxon>
        <taxon>Evosea</taxon>
        <taxon>Eumycetozoa</taxon>
        <taxon>Dictyostelia</taxon>
        <taxon>Dictyosteliales</taxon>
        <taxon>Dictyosteliaceae</taxon>
        <taxon>Polysphondylium</taxon>
    </lineage>
</organism>
<evidence type="ECO:0000313" key="3">
    <source>
        <dbReference type="Proteomes" id="UP000695562"/>
    </source>
</evidence>
<proteinExistence type="predicted"/>
<dbReference type="InterPro" id="IPR008615">
    <property type="entry name" value="FNIP"/>
</dbReference>
<protein>
    <recommendedName>
        <fullName evidence="4">FNIP repeat-containing protein</fullName>
    </recommendedName>
</protein>
<keyword evidence="1" id="KW-0677">Repeat</keyword>
<name>A0A8J4PKJ1_9MYCE</name>
<dbReference type="AlphaFoldDB" id="A0A8J4PKJ1"/>
<dbReference type="PANTHER" id="PTHR32134:SF92">
    <property type="entry name" value="FNIP REPEAT-CONTAINING PROTEIN"/>
    <property type="match status" value="1"/>
</dbReference>
<evidence type="ECO:0000256" key="1">
    <source>
        <dbReference type="ARBA" id="ARBA00022737"/>
    </source>
</evidence>
<dbReference type="Proteomes" id="UP000695562">
    <property type="component" value="Unassembled WGS sequence"/>
</dbReference>
<dbReference type="Pfam" id="PF05725">
    <property type="entry name" value="FNIP"/>
    <property type="match status" value="4"/>
</dbReference>
<keyword evidence="3" id="KW-1185">Reference proteome</keyword>
<evidence type="ECO:0008006" key="4">
    <source>
        <dbReference type="Google" id="ProtNLM"/>
    </source>
</evidence>
<dbReference type="PANTHER" id="PTHR32134">
    <property type="entry name" value="FNIP REPEAT-CONTAINING PROTEIN"/>
    <property type="match status" value="1"/>
</dbReference>
<reference evidence="2" key="1">
    <citation type="submission" date="2020-01" db="EMBL/GenBank/DDBJ databases">
        <title>Development of genomics and gene disruption for Polysphondylium violaceum indicates a role for the polyketide synthase stlB in stalk morphogenesis.</title>
        <authorList>
            <person name="Narita B."/>
            <person name="Kawabe Y."/>
            <person name="Kin K."/>
            <person name="Saito T."/>
            <person name="Gibbs R."/>
            <person name="Kuspa A."/>
            <person name="Muzny D."/>
            <person name="Queller D."/>
            <person name="Richards S."/>
            <person name="Strassman J."/>
            <person name="Sucgang R."/>
            <person name="Worley K."/>
            <person name="Schaap P."/>
        </authorList>
    </citation>
    <scope>NUCLEOTIDE SEQUENCE</scope>
    <source>
        <strain evidence="2">QSvi11</strain>
    </source>
</reference>
<comment type="caution">
    <text evidence="2">The sequence shown here is derived from an EMBL/GenBank/DDBJ whole genome shotgun (WGS) entry which is preliminary data.</text>
</comment>